<dbReference type="AlphaFoldDB" id="A0AAD7IL53"/>
<comment type="caution">
    <text evidence="2">The sequence shown here is derived from an EMBL/GenBank/DDBJ whole genome shotgun (WGS) entry which is preliminary data.</text>
</comment>
<dbReference type="Proteomes" id="UP001215280">
    <property type="component" value="Unassembled WGS sequence"/>
</dbReference>
<feature type="signal peptide" evidence="1">
    <location>
        <begin position="1"/>
        <end position="21"/>
    </location>
</feature>
<accession>A0AAD7IL53</accession>
<evidence type="ECO:0000256" key="1">
    <source>
        <dbReference type="SAM" id="SignalP"/>
    </source>
</evidence>
<keyword evidence="1" id="KW-0732">Signal</keyword>
<name>A0AAD7IL53_9AGAR</name>
<reference evidence="2" key="1">
    <citation type="submission" date="2023-03" db="EMBL/GenBank/DDBJ databases">
        <title>Massive genome expansion in bonnet fungi (Mycena s.s.) driven by repeated elements and novel gene families across ecological guilds.</title>
        <authorList>
            <consortium name="Lawrence Berkeley National Laboratory"/>
            <person name="Harder C.B."/>
            <person name="Miyauchi S."/>
            <person name="Viragh M."/>
            <person name="Kuo A."/>
            <person name="Thoen E."/>
            <person name="Andreopoulos B."/>
            <person name="Lu D."/>
            <person name="Skrede I."/>
            <person name="Drula E."/>
            <person name="Henrissat B."/>
            <person name="Morin E."/>
            <person name="Kohler A."/>
            <person name="Barry K."/>
            <person name="LaButti K."/>
            <person name="Morin E."/>
            <person name="Salamov A."/>
            <person name="Lipzen A."/>
            <person name="Mereny Z."/>
            <person name="Hegedus B."/>
            <person name="Baldrian P."/>
            <person name="Stursova M."/>
            <person name="Weitz H."/>
            <person name="Taylor A."/>
            <person name="Grigoriev I.V."/>
            <person name="Nagy L.G."/>
            <person name="Martin F."/>
            <person name="Kauserud H."/>
        </authorList>
    </citation>
    <scope>NUCLEOTIDE SEQUENCE</scope>
    <source>
        <strain evidence="2">CBHHK188m</strain>
    </source>
</reference>
<organism evidence="2 3">
    <name type="scientific">Mycena maculata</name>
    <dbReference type="NCBI Taxonomy" id="230809"/>
    <lineage>
        <taxon>Eukaryota</taxon>
        <taxon>Fungi</taxon>
        <taxon>Dikarya</taxon>
        <taxon>Basidiomycota</taxon>
        <taxon>Agaricomycotina</taxon>
        <taxon>Agaricomycetes</taxon>
        <taxon>Agaricomycetidae</taxon>
        <taxon>Agaricales</taxon>
        <taxon>Marasmiineae</taxon>
        <taxon>Mycenaceae</taxon>
        <taxon>Mycena</taxon>
    </lineage>
</organism>
<gene>
    <name evidence="2" type="ORF">DFH07DRAFT_833525</name>
</gene>
<protein>
    <submittedName>
        <fullName evidence="2">Uncharacterized protein</fullName>
    </submittedName>
</protein>
<proteinExistence type="predicted"/>
<sequence>MTLWALCWVLSFILPHVFVSAAPGSCSLMSSDQLQSVPGWASLQAAVEQGYGTDPYKVVTNDSQFPDKPASMCAGIAKGWVWFEYHAKVQGHYKWSFKIEGILPNADDRRIPDVARVSYPAKLRREADFSDL</sequence>
<feature type="chain" id="PRO_5042168262" evidence="1">
    <location>
        <begin position="22"/>
        <end position="132"/>
    </location>
</feature>
<keyword evidence="3" id="KW-1185">Reference proteome</keyword>
<evidence type="ECO:0000313" key="3">
    <source>
        <dbReference type="Proteomes" id="UP001215280"/>
    </source>
</evidence>
<dbReference type="EMBL" id="JARJLG010000102">
    <property type="protein sequence ID" value="KAJ7745599.1"/>
    <property type="molecule type" value="Genomic_DNA"/>
</dbReference>
<evidence type="ECO:0000313" key="2">
    <source>
        <dbReference type="EMBL" id="KAJ7745599.1"/>
    </source>
</evidence>